<evidence type="ECO:0000313" key="1">
    <source>
        <dbReference type="EMBL" id="MFD0860663.1"/>
    </source>
</evidence>
<name>A0ABW3CSL5_9FLAO</name>
<dbReference type="Proteomes" id="UP001596978">
    <property type="component" value="Unassembled WGS sequence"/>
</dbReference>
<dbReference type="EMBL" id="JBHTJH010000001">
    <property type="protein sequence ID" value="MFD0860663.1"/>
    <property type="molecule type" value="Genomic_DNA"/>
</dbReference>
<organism evidence="1 2">
    <name type="scientific">Sungkyunkwania multivorans</name>
    <dbReference type="NCBI Taxonomy" id="1173618"/>
    <lineage>
        <taxon>Bacteria</taxon>
        <taxon>Pseudomonadati</taxon>
        <taxon>Bacteroidota</taxon>
        <taxon>Flavobacteriia</taxon>
        <taxon>Flavobacteriales</taxon>
        <taxon>Flavobacteriaceae</taxon>
        <taxon>Sungkyunkwania</taxon>
    </lineage>
</organism>
<sequence length="335" mass="36606">MKKTLFSIILFTVFCQTKAQNINELLAAGIADAQRYTTDYIAPANEGLMYGMSNGWFNSAESKPLAGFEVSIVGNYSPIKDEKKGFVLNTASYQNLQFVDGSTGKSVSTALGDIDGIRVFAESEVAPGVTERVEFDLPSGLASENINFIPTAFLQVSVGVIKGTELKARFFPKVNSNDVKVGFYGVGLQHELTQWLPAEKLWPVAVSGLIGYTRLDGSYDFTSTNIVDGANQRFETTASTWSFQLIASTKLPVINFYGSIGYLSGKSDTDILGTYVVRQGPFQQTFEDPFSVSNDASGTRLTVGTKLKLAFFRLNLDYTVAEFNNLSIGLNFGFR</sequence>
<protein>
    <submittedName>
        <fullName evidence="1">DUF6588 family protein</fullName>
    </submittedName>
</protein>
<reference evidence="2" key="1">
    <citation type="journal article" date="2019" name="Int. J. Syst. Evol. Microbiol.">
        <title>The Global Catalogue of Microorganisms (GCM) 10K type strain sequencing project: providing services to taxonomists for standard genome sequencing and annotation.</title>
        <authorList>
            <consortium name="The Broad Institute Genomics Platform"/>
            <consortium name="The Broad Institute Genome Sequencing Center for Infectious Disease"/>
            <person name="Wu L."/>
            <person name="Ma J."/>
        </authorList>
    </citation>
    <scope>NUCLEOTIDE SEQUENCE [LARGE SCALE GENOMIC DNA]</scope>
    <source>
        <strain evidence="2">CCUG 62952</strain>
    </source>
</reference>
<proteinExistence type="predicted"/>
<evidence type="ECO:0000313" key="2">
    <source>
        <dbReference type="Proteomes" id="UP001596978"/>
    </source>
</evidence>
<comment type="caution">
    <text evidence="1">The sequence shown here is derived from an EMBL/GenBank/DDBJ whole genome shotgun (WGS) entry which is preliminary data.</text>
</comment>
<dbReference type="InterPro" id="IPR046495">
    <property type="entry name" value="DUF6588"/>
</dbReference>
<keyword evidence="2" id="KW-1185">Reference proteome</keyword>
<dbReference type="Pfam" id="PF20230">
    <property type="entry name" value="DUF6588"/>
    <property type="match status" value="1"/>
</dbReference>
<accession>A0ABW3CSL5</accession>
<gene>
    <name evidence="1" type="ORF">ACFQ1M_00470</name>
</gene>
<dbReference type="RefSeq" id="WP_386402318.1">
    <property type="nucleotide sequence ID" value="NZ_JBHTJH010000001.1"/>
</dbReference>